<dbReference type="OrthoDB" id="3296441at2"/>
<feature type="transmembrane region" description="Helical" evidence="6">
    <location>
        <begin position="112"/>
        <end position="130"/>
    </location>
</feature>
<keyword evidence="8" id="KW-1185">Reference proteome</keyword>
<dbReference type="PANTHER" id="PTHR33545:SF5">
    <property type="entry name" value="UPF0750 MEMBRANE PROTEIN YITT"/>
    <property type="match status" value="1"/>
</dbReference>
<evidence type="ECO:0000256" key="1">
    <source>
        <dbReference type="ARBA" id="ARBA00004651"/>
    </source>
</evidence>
<keyword evidence="2" id="KW-1003">Cell membrane</keyword>
<evidence type="ECO:0000256" key="2">
    <source>
        <dbReference type="ARBA" id="ARBA00022475"/>
    </source>
</evidence>
<dbReference type="GO" id="GO:0005886">
    <property type="term" value="C:plasma membrane"/>
    <property type="evidence" value="ECO:0007669"/>
    <property type="project" value="UniProtKB-SubCell"/>
</dbReference>
<evidence type="ECO:0000313" key="7">
    <source>
        <dbReference type="EMBL" id="TDL89510.1"/>
    </source>
</evidence>
<reference evidence="7 8" key="1">
    <citation type="submission" date="2019-03" db="EMBL/GenBank/DDBJ databases">
        <title>Rhodobacteraceae bacterium SM1902, a new member of the family Rhodobacteraceae isolated from Yantai.</title>
        <authorList>
            <person name="Sun Y."/>
        </authorList>
    </citation>
    <scope>NUCLEOTIDE SEQUENCE [LARGE SCALE GENOMIC DNA]</scope>
    <source>
        <strain evidence="7 8">SM1902</strain>
    </source>
</reference>
<evidence type="ECO:0000256" key="3">
    <source>
        <dbReference type="ARBA" id="ARBA00022692"/>
    </source>
</evidence>
<sequence length="204" mass="21870">MPTQDPIAVAHTPLEDAQGLGMGVLLCGLGITLLSHLGFMTGQTAGIALILSYVTGFSFGWVFFAINIPFYWLAQKRLGWEFTLKSLACVTGLSLVTEWMPQGLTIESLNPLLGVVLFGSVTGLGLLAVFRHKGSLGGIGVVALIVQDRTGFRAGYVQLAVDVCIFSVALALYDLRVVLYSLLGAVVLNGVIAFNHRRDRYIAP</sequence>
<dbReference type="EMBL" id="SMZO01000010">
    <property type="protein sequence ID" value="TDL89510.1"/>
    <property type="molecule type" value="Genomic_DNA"/>
</dbReference>
<organism evidence="7 8">
    <name type="scientific">Meridianimarinicoccus aquatilis</name>
    <dbReference type="NCBI Taxonomy" id="2552766"/>
    <lineage>
        <taxon>Bacteria</taxon>
        <taxon>Pseudomonadati</taxon>
        <taxon>Pseudomonadota</taxon>
        <taxon>Alphaproteobacteria</taxon>
        <taxon>Rhodobacterales</taxon>
        <taxon>Paracoccaceae</taxon>
        <taxon>Meridianimarinicoccus</taxon>
    </lineage>
</organism>
<evidence type="ECO:0000256" key="5">
    <source>
        <dbReference type="ARBA" id="ARBA00023136"/>
    </source>
</evidence>
<dbReference type="InterPro" id="IPR051461">
    <property type="entry name" value="UPF0750_membrane"/>
</dbReference>
<evidence type="ECO:0000256" key="4">
    <source>
        <dbReference type="ARBA" id="ARBA00022989"/>
    </source>
</evidence>
<comment type="subcellular location">
    <subcellularLocation>
        <location evidence="1">Cell membrane</location>
        <topology evidence="1">Multi-pass membrane protein</topology>
    </subcellularLocation>
</comment>
<accession>A0A4R6AZ08</accession>
<evidence type="ECO:0000256" key="6">
    <source>
        <dbReference type="SAM" id="Phobius"/>
    </source>
</evidence>
<dbReference type="Proteomes" id="UP000294562">
    <property type="component" value="Unassembled WGS sequence"/>
</dbReference>
<dbReference type="AlphaFoldDB" id="A0A4R6AZ08"/>
<keyword evidence="5 6" id="KW-0472">Membrane</keyword>
<name>A0A4R6AZ08_9RHOB</name>
<proteinExistence type="predicted"/>
<feature type="transmembrane region" description="Helical" evidence="6">
    <location>
        <begin position="45"/>
        <end position="70"/>
    </location>
</feature>
<dbReference type="InterPro" id="IPR003740">
    <property type="entry name" value="YitT"/>
</dbReference>
<dbReference type="Pfam" id="PF02588">
    <property type="entry name" value="YitT_membrane"/>
    <property type="match status" value="1"/>
</dbReference>
<comment type="caution">
    <text evidence="7">The sequence shown here is derived from an EMBL/GenBank/DDBJ whole genome shotgun (WGS) entry which is preliminary data.</text>
</comment>
<feature type="transmembrane region" description="Helical" evidence="6">
    <location>
        <begin position="177"/>
        <end position="194"/>
    </location>
</feature>
<protein>
    <submittedName>
        <fullName evidence="7">YitT family protein</fullName>
    </submittedName>
</protein>
<dbReference type="PANTHER" id="PTHR33545">
    <property type="entry name" value="UPF0750 MEMBRANE PROTEIN YITT-RELATED"/>
    <property type="match status" value="1"/>
</dbReference>
<keyword evidence="4 6" id="KW-1133">Transmembrane helix</keyword>
<feature type="transmembrane region" description="Helical" evidence="6">
    <location>
        <begin position="151"/>
        <end position="171"/>
    </location>
</feature>
<evidence type="ECO:0000313" key="8">
    <source>
        <dbReference type="Proteomes" id="UP000294562"/>
    </source>
</evidence>
<keyword evidence="3 6" id="KW-0812">Transmembrane</keyword>
<feature type="transmembrane region" description="Helical" evidence="6">
    <location>
        <begin position="20"/>
        <end position="39"/>
    </location>
</feature>
<gene>
    <name evidence="7" type="ORF">E2L05_06045</name>
</gene>